<keyword evidence="4" id="KW-0732">Signal</keyword>
<dbReference type="PANTHER" id="PTHR31737:SF2">
    <property type="entry name" value="PROTEIN TOS1"/>
    <property type="match status" value="1"/>
</dbReference>
<feature type="signal peptide" evidence="4">
    <location>
        <begin position="1"/>
        <end position="21"/>
    </location>
</feature>
<feature type="domain" description="Apple" evidence="5">
    <location>
        <begin position="98"/>
        <end position="139"/>
    </location>
</feature>
<dbReference type="InterPro" id="IPR000177">
    <property type="entry name" value="Apple"/>
</dbReference>
<dbReference type="PANTHER" id="PTHR31737">
    <property type="entry name" value="PROTEIN TOS1"/>
    <property type="match status" value="1"/>
</dbReference>
<evidence type="ECO:0000256" key="3">
    <source>
        <dbReference type="SAM" id="MobiDB-lite"/>
    </source>
</evidence>
<dbReference type="EMBL" id="CAADRA010005538">
    <property type="protein sequence ID" value="VFT90911.1"/>
    <property type="molecule type" value="Genomic_DNA"/>
</dbReference>
<reference evidence="7 8" key="1">
    <citation type="submission" date="2019-03" db="EMBL/GenBank/DDBJ databases">
        <authorList>
            <person name="Gaulin E."/>
            <person name="Dumas B."/>
        </authorList>
    </citation>
    <scope>NUCLEOTIDE SEQUENCE [LARGE SCALE GENOMIC DNA]</scope>
    <source>
        <strain evidence="7">CBS 568.67</strain>
    </source>
</reference>
<dbReference type="InterPro" id="IPR001938">
    <property type="entry name" value="Thaumatin"/>
</dbReference>
<sequence>MVHSTLLLSTLAVLVTSTATAWSALQPNTDYWGNDIASTSRGAPNDCFGDCSANPNCVLFVWYQGTCWLKNKQITPGVAAGAQAGFVRQQCASIQDNTDYFGNDMATTRRSTAEECCTDCTNTPGCVVSVWFQGTCYLKNKVGAATHAPGVRAVFPQGGSPPPPAPSPSANPGPITQSTLHFINRCNYPIKLYKVDTLVCTINPGGGTCDQNLAVGEHPMFRHTQSAEVTLVEFSKTSDRLWFDVSVVPPNCGNGHSHAECLQNNGGRRGFNVPVSLVPQKYNDNPSKGNCHSVKCPHDVCPEAYTYPFDDFKMKDCPVDESVVVTYCP</sequence>
<protein>
    <submittedName>
        <fullName evidence="7">Aste57867_14083 protein</fullName>
    </submittedName>
</protein>
<dbReference type="PROSITE" id="PS51367">
    <property type="entry name" value="THAUMATIN_2"/>
    <property type="match status" value="1"/>
</dbReference>
<organism evidence="7 8">
    <name type="scientific">Aphanomyces stellatus</name>
    <dbReference type="NCBI Taxonomy" id="120398"/>
    <lineage>
        <taxon>Eukaryota</taxon>
        <taxon>Sar</taxon>
        <taxon>Stramenopiles</taxon>
        <taxon>Oomycota</taxon>
        <taxon>Saprolegniomycetes</taxon>
        <taxon>Saprolegniales</taxon>
        <taxon>Verrucalvaceae</taxon>
        <taxon>Aphanomyces</taxon>
    </lineage>
</organism>
<feature type="compositionally biased region" description="Pro residues" evidence="3">
    <location>
        <begin position="159"/>
        <end position="171"/>
    </location>
</feature>
<feature type="region of interest" description="Disordered" evidence="3">
    <location>
        <begin position="153"/>
        <end position="174"/>
    </location>
</feature>
<evidence type="ECO:0000313" key="6">
    <source>
        <dbReference type="EMBL" id="KAF0695079.1"/>
    </source>
</evidence>
<keyword evidence="2" id="KW-1015">Disulfide bond</keyword>
<accession>A0A485L043</accession>
<dbReference type="EMBL" id="VJMH01005517">
    <property type="protein sequence ID" value="KAF0695079.1"/>
    <property type="molecule type" value="Genomic_DNA"/>
</dbReference>
<dbReference type="GO" id="GO:0005576">
    <property type="term" value="C:extracellular region"/>
    <property type="evidence" value="ECO:0007669"/>
    <property type="project" value="InterPro"/>
</dbReference>
<proteinExistence type="predicted"/>
<name>A0A485L043_9STRA</name>
<dbReference type="InterPro" id="IPR003609">
    <property type="entry name" value="Pan_app"/>
</dbReference>
<dbReference type="Gene3D" id="3.50.4.10">
    <property type="entry name" value="Hepatocyte Growth Factor"/>
    <property type="match status" value="2"/>
</dbReference>
<dbReference type="GO" id="GO:0006508">
    <property type="term" value="P:proteolysis"/>
    <property type="evidence" value="ECO:0007669"/>
    <property type="project" value="InterPro"/>
</dbReference>
<gene>
    <name evidence="7" type="primary">Aste57867_14083</name>
    <name evidence="6" type="ORF">As57867_014032</name>
    <name evidence="7" type="ORF">ASTE57867_14083</name>
</gene>
<dbReference type="AlphaFoldDB" id="A0A485L043"/>
<dbReference type="CDD" id="cd01100">
    <property type="entry name" value="APPLE_Factor_XI_like"/>
    <property type="match status" value="1"/>
</dbReference>
<evidence type="ECO:0000313" key="7">
    <source>
        <dbReference type="EMBL" id="VFT90911.1"/>
    </source>
</evidence>
<keyword evidence="8" id="KW-1185">Reference proteome</keyword>
<evidence type="ECO:0000256" key="4">
    <source>
        <dbReference type="SAM" id="SignalP"/>
    </source>
</evidence>
<feature type="domain" description="Apple" evidence="5">
    <location>
        <begin position="29"/>
        <end position="70"/>
    </location>
</feature>
<keyword evidence="1" id="KW-0677">Repeat</keyword>
<evidence type="ECO:0000256" key="1">
    <source>
        <dbReference type="ARBA" id="ARBA00022737"/>
    </source>
</evidence>
<dbReference type="Proteomes" id="UP000332933">
    <property type="component" value="Unassembled WGS sequence"/>
</dbReference>
<feature type="chain" id="PRO_5036355505" evidence="4">
    <location>
        <begin position="22"/>
        <end position="329"/>
    </location>
</feature>
<dbReference type="Pfam" id="PF14295">
    <property type="entry name" value="PAN_4"/>
    <property type="match status" value="2"/>
</dbReference>
<evidence type="ECO:0000313" key="8">
    <source>
        <dbReference type="Proteomes" id="UP000332933"/>
    </source>
</evidence>
<dbReference type="SUPFAM" id="SSF49870">
    <property type="entry name" value="Osmotin, thaumatin-like protein"/>
    <property type="match status" value="1"/>
</dbReference>
<dbReference type="OrthoDB" id="430315at2759"/>
<evidence type="ECO:0000259" key="5">
    <source>
        <dbReference type="Pfam" id="PF14295"/>
    </source>
</evidence>
<reference evidence="6" key="2">
    <citation type="submission" date="2019-06" db="EMBL/GenBank/DDBJ databases">
        <title>Genomics analysis of Aphanomyces spp. identifies a new class of oomycete effector associated with host adaptation.</title>
        <authorList>
            <person name="Gaulin E."/>
        </authorList>
    </citation>
    <scope>NUCLEOTIDE SEQUENCE</scope>
    <source>
        <strain evidence="6">CBS 578.67</strain>
    </source>
</reference>
<evidence type="ECO:0000256" key="2">
    <source>
        <dbReference type="ARBA" id="ARBA00023157"/>
    </source>
</evidence>
<dbReference type="InterPro" id="IPR037176">
    <property type="entry name" value="Osmotin/thaumatin-like_sf"/>
</dbReference>